<protein>
    <submittedName>
        <fullName evidence="1">Uncharacterized protein</fullName>
    </submittedName>
</protein>
<comment type="caution">
    <text evidence="1">The sequence shown here is derived from an EMBL/GenBank/DDBJ whole genome shotgun (WGS) entry which is preliminary data.</text>
</comment>
<sequence length="476" mass="51315">METEVEGELLTPEEFSKDSGWQTVAVRCSGAKSAPVERVGGISTGAKPNDNLSAKGRRDRGRAKAKIIRGGRMPPLPKEDAKIIVRPMGGLNISKVGPICGRGHMERGRHRPGEAGLGHDVREFSTKHHGHVCPSPDEAVCKGCGVANPDEQHKCDPKCRLCGGRHFTAAKECNQRYQMPFLVRRRRRERSRANRSKSPAFDKDERQLPDIAGRSGARGSSRSRNPSPSVTPGRSRSPSRGRSRRRSRRRSVSSARSGSSLGQQMKRKSTLFWADRVRGGGETGPSRGPSDPLPEQARDAEIARLQKENADLKEMVRKMASEMTEIKKLVISQSAFVKASAATAIEVPVPVSESAGASKRRAVSSKEESVSQTNEIKGMLATLTTSVQQLHQGLAQVQVALGDPKRGLGALGDRIDARERLVIPSTTSTTPMQVVDPNASSTIIGSTSISTHQTGANFLRAALLTAGSTENVSIHG</sequence>
<proteinExistence type="predicted"/>
<evidence type="ECO:0000313" key="2">
    <source>
        <dbReference type="Proteomes" id="UP000821865"/>
    </source>
</evidence>
<dbReference type="EMBL" id="CM023474">
    <property type="protein sequence ID" value="KAH7948774.1"/>
    <property type="molecule type" value="Genomic_DNA"/>
</dbReference>
<dbReference type="Proteomes" id="UP000821865">
    <property type="component" value="Chromosome 5"/>
</dbReference>
<evidence type="ECO:0000313" key="1">
    <source>
        <dbReference type="EMBL" id="KAH7948774.1"/>
    </source>
</evidence>
<name>A0ACB8CNR5_DERSI</name>
<organism evidence="1 2">
    <name type="scientific">Dermacentor silvarum</name>
    <name type="common">Tick</name>
    <dbReference type="NCBI Taxonomy" id="543639"/>
    <lineage>
        <taxon>Eukaryota</taxon>
        <taxon>Metazoa</taxon>
        <taxon>Ecdysozoa</taxon>
        <taxon>Arthropoda</taxon>
        <taxon>Chelicerata</taxon>
        <taxon>Arachnida</taxon>
        <taxon>Acari</taxon>
        <taxon>Parasitiformes</taxon>
        <taxon>Ixodida</taxon>
        <taxon>Ixodoidea</taxon>
        <taxon>Ixodidae</taxon>
        <taxon>Rhipicephalinae</taxon>
        <taxon>Dermacentor</taxon>
    </lineage>
</organism>
<reference evidence="1" key="1">
    <citation type="submission" date="2020-05" db="EMBL/GenBank/DDBJ databases">
        <title>Large-scale comparative analyses of tick genomes elucidate their genetic diversity and vector capacities.</title>
        <authorList>
            <person name="Jia N."/>
            <person name="Wang J."/>
            <person name="Shi W."/>
            <person name="Du L."/>
            <person name="Sun Y."/>
            <person name="Zhan W."/>
            <person name="Jiang J."/>
            <person name="Wang Q."/>
            <person name="Zhang B."/>
            <person name="Ji P."/>
            <person name="Sakyi L.B."/>
            <person name="Cui X."/>
            <person name="Yuan T."/>
            <person name="Jiang B."/>
            <person name="Yang W."/>
            <person name="Lam T.T.-Y."/>
            <person name="Chang Q."/>
            <person name="Ding S."/>
            <person name="Wang X."/>
            <person name="Zhu J."/>
            <person name="Ruan X."/>
            <person name="Zhao L."/>
            <person name="Wei J."/>
            <person name="Que T."/>
            <person name="Du C."/>
            <person name="Cheng J."/>
            <person name="Dai P."/>
            <person name="Han X."/>
            <person name="Huang E."/>
            <person name="Gao Y."/>
            <person name="Liu J."/>
            <person name="Shao H."/>
            <person name="Ye R."/>
            <person name="Li L."/>
            <person name="Wei W."/>
            <person name="Wang X."/>
            <person name="Wang C."/>
            <person name="Yang T."/>
            <person name="Huo Q."/>
            <person name="Li W."/>
            <person name="Guo W."/>
            <person name="Chen H."/>
            <person name="Zhou L."/>
            <person name="Ni X."/>
            <person name="Tian J."/>
            <person name="Zhou Y."/>
            <person name="Sheng Y."/>
            <person name="Liu T."/>
            <person name="Pan Y."/>
            <person name="Xia L."/>
            <person name="Li J."/>
            <person name="Zhao F."/>
            <person name="Cao W."/>
        </authorList>
    </citation>
    <scope>NUCLEOTIDE SEQUENCE</scope>
    <source>
        <strain evidence="1">Dsil-2018</strain>
    </source>
</reference>
<accession>A0ACB8CNR5</accession>
<keyword evidence="2" id="KW-1185">Reference proteome</keyword>
<gene>
    <name evidence="1" type="ORF">HPB49_002144</name>
</gene>